<keyword evidence="2 4" id="KW-0238">DNA-binding</keyword>
<dbReference type="OrthoDB" id="9795242at2"/>
<dbReference type="AlphaFoldDB" id="A0A1E5Q3B6"/>
<dbReference type="RefSeq" id="WP_069959404.1">
    <property type="nucleotide sequence ID" value="NZ_MCGG01000078.1"/>
</dbReference>
<dbReference type="STRING" id="28181.BEN30_01225"/>
<dbReference type="InterPro" id="IPR011075">
    <property type="entry name" value="TetR_C"/>
</dbReference>
<dbReference type="PROSITE" id="PS01081">
    <property type="entry name" value="HTH_TETR_1"/>
    <property type="match status" value="1"/>
</dbReference>
<dbReference type="PANTHER" id="PTHR47506:SF1">
    <property type="entry name" value="HTH-TYPE TRANSCRIPTIONAL REGULATOR YJDC"/>
    <property type="match status" value="1"/>
</dbReference>
<dbReference type="PROSITE" id="PS50977">
    <property type="entry name" value="HTH_TETR_2"/>
    <property type="match status" value="1"/>
</dbReference>
<dbReference type="Pfam" id="PF00440">
    <property type="entry name" value="TetR_N"/>
    <property type="match status" value="1"/>
</dbReference>
<protein>
    <recommendedName>
        <fullName evidence="5">HTH tetR-type domain-containing protein</fullName>
    </recommendedName>
</protein>
<dbReference type="InterPro" id="IPR009057">
    <property type="entry name" value="Homeodomain-like_sf"/>
</dbReference>
<name>A0A1E5Q3B6_9PROT</name>
<organism evidence="6 7">
    <name type="scientific">Magnetovibrio blakemorei</name>
    <dbReference type="NCBI Taxonomy" id="28181"/>
    <lineage>
        <taxon>Bacteria</taxon>
        <taxon>Pseudomonadati</taxon>
        <taxon>Pseudomonadota</taxon>
        <taxon>Alphaproteobacteria</taxon>
        <taxon>Rhodospirillales</taxon>
        <taxon>Magnetovibrionaceae</taxon>
        <taxon>Magnetovibrio</taxon>
    </lineage>
</organism>
<feature type="domain" description="HTH tetR-type" evidence="5">
    <location>
        <begin position="6"/>
        <end position="66"/>
    </location>
</feature>
<dbReference type="SUPFAM" id="SSF46689">
    <property type="entry name" value="Homeodomain-like"/>
    <property type="match status" value="1"/>
</dbReference>
<dbReference type="InterPro" id="IPR001647">
    <property type="entry name" value="HTH_TetR"/>
</dbReference>
<evidence type="ECO:0000256" key="4">
    <source>
        <dbReference type="PROSITE-ProRule" id="PRU00335"/>
    </source>
</evidence>
<feature type="DNA-binding region" description="H-T-H motif" evidence="4">
    <location>
        <begin position="29"/>
        <end position="48"/>
    </location>
</feature>
<dbReference type="InterPro" id="IPR023772">
    <property type="entry name" value="DNA-bd_HTH_TetR-type_CS"/>
</dbReference>
<dbReference type="EMBL" id="MCGG01000078">
    <property type="protein sequence ID" value="OEJ64057.1"/>
    <property type="molecule type" value="Genomic_DNA"/>
</dbReference>
<sequence>MARPQEFDSDDVLQNAMLLFWQKGYDATSIQDLVDATGLNRGSLYNAFGDKAQLFAMVMERYRAFSPARALAEAPEDASPKQLIQDFFDTLVERAEHDPQNKGCLLTNTAAGLYGCNDIMAGWVRETIGQLENVVAQVVERGQARGELSTQQSATSMAHFIVATAQGLNVMARATPDIQTLKDIVTNALRALEPR</sequence>
<dbReference type="InterPro" id="IPR036271">
    <property type="entry name" value="Tet_transcr_reg_TetR-rel_C_sf"/>
</dbReference>
<gene>
    <name evidence="6" type="ORF">BEN30_01225</name>
</gene>
<keyword evidence="7" id="KW-1185">Reference proteome</keyword>
<dbReference type="PANTHER" id="PTHR47506">
    <property type="entry name" value="TRANSCRIPTIONAL REGULATORY PROTEIN"/>
    <property type="match status" value="1"/>
</dbReference>
<reference evidence="7" key="1">
    <citation type="submission" date="2016-07" db="EMBL/GenBank/DDBJ databases">
        <authorList>
            <person name="Florea S."/>
            <person name="Webb J.S."/>
            <person name="Jaromczyk J."/>
            <person name="Schardl C.L."/>
        </authorList>
    </citation>
    <scope>NUCLEOTIDE SEQUENCE [LARGE SCALE GENOMIC DNA]</scope>
    <source>
        <strain evidence="7">MV-1</strain>
    </source>
</reference>
<dbReference type="Pfam" id="PF16925">
    <property type="entry name" value="TetR_C_13"/>
    <property type="match status" value="1"/>
</dbReference>
<keyword evidence="1" id="KW-0805">Transcription regulation</keyword>
<evidence type="ECO:0000256" key="2">
    <source>
        <dbReference type="ARBA" id="ARBA00023125"/>
    </source>
</evidence>
<dbReference type="Gene3D" id="1.10.10.60">
    <property type="entry name" value="Homeodomain-like"/>
    <property type="match status" value="1"/>
</dbReference>
<keyword evidence="3" id="KW-0804">Transcription</keyword>
<evidence type="ECO:0000259" key="5">
    <source>
        <dbReference type="PROSITE" id="PS50977"/>
    </source>
</evidence>
<dbReference type="GO" id="GO:0003677">
    <property type="term" value="F:DNA binding"/>
    <property type="evidence" value="ECO:0007669"/>
    <property type="project" value="UniProtKB-UniRule"/>
</dbReference>
<dbReference type="Proteomes" id="UP000095347">
    <property type="component" value="Unassembled WGS sequence"/>
</dbReference>
<dbReference type="Gene3D" id="1.10.357.10">
    <property type="entry name" value="Tetracycline Repressor, domain 2"/>
    <property type="match status" value="1"/>
</dbReference>
<comment type="caution">
    <text evidence="6">The sequence shown here is derived from an EMBL/GenBank/DDBJ whole genome shotgun (WGS) entry which is preliminary data.</text>
</comment>
<accession>A0A1E5Q3B6</accession>
<dbReference type="SUPFAM" id="SSF48498">
    <property type="entry name" value="Tetracyclin repressor-like, C-terminal domain"/>
    <property type="match status" value="1"/>
</dbReference>
<proteinExistence type="predicted"/>
<evidence type="ECO:0000256" key="3">
    <source>
        <dbReference type="ARBA" id="ARBA00023163"/>
    </source>
</evidence>
<dbReference type="PRINTS" id="PR00455">
    <property type="entry name" value="HTHTETR"/>
</dbReference>
<evidence type="ECO:0000256" key="1">
    <source>
        <dbReference type="ARBA" id="ARBA00023015"/>
    </source>
</evidence>
<evidence type="ECO:0000313" key="6">
    <source>
        <dbReference type="EMBL" id="OEJ64057.1"/>
    </source>
</evidence>
<evidence type="ECO:0000313" key="7">
    <source>
        <dbReference type="Proteomes" id="UP000095347"/>
    </source>
</evidence>